<dbReference type="AlphaFoldDB" id="A0A2K3KF58"/>
<evidence type="ECO:0000313" key="2">
    <source>
        <dbReference type="Proteomes" id="UP000236291"/>
    </source>
</evidence>
<dbReference type="Proteomes" id="UP000236291">
    <property type="component" value="Unassembled WGS sequence"/>
</dbReference>
<name>A0A2K3KF58_TRIPR</name>
<feature type="non-terminal residue" evidence="1">
    <location>
        <position position="1"/>
    </location>
</feature>
<gene>
    <name evidence="1" type="ORF">L195_g062335</name>
</gene>
<organism evidence="1 2">
    <name type="scientific">Trifolium pratense</name>
    <name type="common">Red clover</name>
    <dbReference type="NCBI Taxonomy" id="57577"/>
    <lineage>
        <taxon>Eukaryota</taxon>
        <taxon>Viridiplantae</taxon>
        <taxon>Streptophyta</taxon>
        <taxon>Embryophyta</taxon>
        <taxon>Tracheophyta</taxon>
        <taxon>Spermatophyta</taxon>
        <taxon>Magnoliopsida</taxon>
        <taxon>eudicotyledons</taxon>
        <taxon>Gunneridae</taxon>
        <taxon>Pentapetalae</taxon>
        <taxon>rosids</taxon>
        <taxon>fabids</taxon>
        <taxon>Fabales</taxon>
        <taxon>Fabaceae</taxon>
        <taxon>Papilionoideae</taxon>
        <taxon>50 kb inversion clade</taxon>
        <taxon>NPAAA clade</taxon>
        <taxon>Hologalegina</taxon>
        <taxon>IRL clade</taxon>
        <taxon>Trifolieae</taxon>
        <taxon>Trifolium</taxon>
    </lineage>
</organism>
<dbReference type="EMBL" id="ASHM01171822">
    <property type="protein sequence ID" value="PNX64898.1"/>
    <property type="molecule type" value="Genomic_DNA"/>
</dbReference>
<comment type="caution">
    <text evidence="1">The sequence shown here is derived from an EMBL/GenBank/DDBJ whole genome shotgun (WGS) entry which is preliminary data.</text>
</comment>
<protein>
    <submittedName>
        <fullName evidence="1">Uncharacterized protein</fullName>
    </submittedName>
</protein>
<proteinExistence type="predicted"/>
<accession>A0A2K3KF58</accession>
<reference evidence="1 2" key="1">
    <citation type="journal article" date="2014" name="Am. J. Bot.">
        <title>Genome assembly and annotation for red clover (Trifolium pratense; Fabaceae).</title>
        <authorList>
            <person name="Istvanek J."/>
            <person name="Jaros M."/>
            <person name="Krenek A."/>
            <person name="Repkova J."/>
        </authorList>
    </citation>
    <scope>NUCLEOTIDE SEQUENCE [LARGE SCALE GENOMIC DNA]</scope>
    <source>
        <strain evidence="2">cv. Tatra</strain>
        <tissue evidence="1">Young leaves</tissue>
    </source>
</reference>
<evidence type="ECO:0000313" key="1">
    <source>
        <dbReference type="EMBL" id="PNX64898.1"/>
    </source>
</evidence>
<sequence length="50" mass="5704">GGGSSAVKFRLEKIDGRIMFDLWQIKSRMCRCNQGYTRSAWRGGGNNTRH</sequence>
<reference evidence="1 2" key="2">
    <citation type="journal article" date="2017" name="Front. Plant Sci.">
        <title>Gene Classification and Mining of Molecular Markers Useful in Red Clover (Trifolium pratense) Breeding.</title>
        <authorList>
            <person name="Istvanek J."/>
            <person name="Dluhosova J."/>
            <person name="Dluhos P."/>
            <person name="Patkova L."/>
            <person name="Nedelnik J."/>
            <person name="Repkova J."/>
        </authorList>
    </citation>
    <scope>NUCLEOTIDE SEQUENCE [LARGE SCALE GENOMIC DNA]</scope>
    <source>
        <strain evidence="2">cv. Tatra</strain>
        <tissue evidence="1">Young leaves</tissue>
    </source>
</reference>